<dbReference type="GO" id="GO:0098553">
    <property type="term" value="C:lumenal side of endoplasmic reticulum membrane"/>
    <property type="evidence" value="ECO:0007669"/>
    <property type="project" value="UniProtKB-ARBA"/>
</dbReference>
<dbReference type="GO" id="GO:0006955">
    <property type="term" value="P:immune response"/>
    <property type="evidence" value="ECO:0007669"/>
    <property type="project" value="TreeGrafter"/>
</dbReference>
<evidence type="ECO:0000259" key="6">
    <source>
        <dbReference type="PROSITE" id="PS50835"/>
    </source>
</evidence>
<keyword evidence="2" id="KW-0490">MHC I</keyword>
<comment type="subcellular location">
    <subcellularLocation>
        <location evidence="1">Membrane</location>
        <topology evidence="1">Single-pass membrane protein</topology>
    </subcellularLocation>
</comment>
<dbReference type="GO" id="GO:0030670">
    <property type="term" value="C:phagocytic vesicle membrane"/>
    <property type="evidence" value="ECO:0007669"/>
    <property type="project" value="UniProtKB-ARBA"/>
</dbReference>
<dbReference type="InterPro" id="IPR037055">
    <property type="entry name" value="MHC_I-like_Ag-recog_sf"/>
</dbReference>
<dbReference type="GO" id="GO:0009897">
    <property type="term" value="C:external side of plasma membrane"/>
    <property type="evidence" value="ECO:0007669"/>
    <property type="project" value="TreeGrafter"/>
</dbReference>
<keyword evidence="2" id="KW-0391">Immunity</keyword>
<dbReference type="Gene3D" id="2.60.40.10">
    <property type="entry name" value="Immunoglobulins"/>
    <property type="match status" value="1"/>
</dbReference>
<dbReference type="GO" id="GO:0005615">
    <property type="term" value="C:extracellular space"/>
    <property type="evidence" value="ECO:0007669"/>
    <property type="project" value="TreeGrafter"/>
</dbReference>
<dbReference type="InterPro" id="IPR036179">
    <property type="entry name" value="Ig-like_dom_sf"/>
</dbReference>
<proteinExistence type="predicted"/>
<dbReference type="InterPro" id="IPR007110">
    <property type="entry name" value="Ig-like_dom"/>
</dbReference>
<name>A0A5A9P8P8_9TELE</name>
<protein>
    <recommendedName>
        <fullName evidence="6">Ig-like domain-containing protein</fullName>
    </recommendedName>
</protein>
<evidence type="ECO:0000256" key="3">
    <source>
        <dbReference type="ARBA" id="ARBA00023136"/>
    </source>
</evidence>
<feature type="domain" description="Ig-like" evidence="6">
    <location>
        <begin position="258"/>
        <end position="300"/>
    </location>
</feature>
<evidence type="ECO:0000256" key="1">
    <source>
        <dbReference type="ARBA" id="ARBA00004167"/>
    </source>
</evidence>
<evidence type="ECO:0000256" key="2">
    <source>
        <dbReference type="ARBA" id="ARBA00022451"/>
    </source>
</evidence>
<dbReference type="GO" id="GO:0042612">
    <property type="term" value="C:MHC class I protein complex"/>
    <property type="evidence" value="ECO:0007669"/>
    <property type="project" value="UniProtKB-KW"/>
</dbReference>
<dbReference type="InterPro" id="IPR050208">
    <property type="entry name" value="MHC_class-I_related"/>
</dbReference>
<dbReference type="PROSITE" id="PS50835">
    <property type="entry name" value="IG_LIKE"/>
    <property type="match status" value="1"/>
</dbReference>
<sequence>MTDSDRRCVPPCERILSDFDKHEFCFECLGADHAAQGLEGECELCDVFEFRVLRARLAFFKRDRATSSSSWGSRFELAEAREADPSASPVHSPNRDVLASASGACFGTSPEPAEDEASLVSAGLDSTASERSSRDTKAIEDLIGAVTKAVDRLHLDWPQEQEAPKDEHAFQQFIECSFSNEGQVDRLWKYGYDGKDMMHIDLVNQAVVATSEPGERLAEERQGKEYIKRKEDKLKMVCSAVKTVFLLSNNSLSKAVKPSVFLSSGGKKEEEYLKCAAHGFYPNVIRVRWTQTGRPIYYGV</sequence>
<keyword evidence="3" id="KW-0472">Membrane</keyword>
<dbReference type="PANTHER" id="PTHR16675:SF251">
    <property type="entry name" value="HLA CLASS I HISTOCOMPATIBILITY ANTIGEN, C ALPHA CHAIN"/>
    <property type="match status" value="1"/>
</dbReference>
<dbReference type="Proteomes" id="UP000324632">
    <property type="component" value="Chromosome 8"/>
</dbReference>
<dbReference type="GO" id="GO:0002476">
    <property type="term" value="P:antigen processing and presentation of endogenous peptide antigen via MHC class Ib"/>
    <property type="evidence" value="ECO:0007669"/>
    <property type="project" value="TreeGrafter"/>
</dbReference>
<dbReference type="Gene3D" id="3.30.500.10">
    <property type="entry name" value="MHC class I-like antigen recognition-like"/>
    <property type="match status" value="1"/>
</dbReference>
<evidence type="ECO:0000313" key="7">
    <source>
        <dbReference type="EMBL" id="KAA0718348.1"/>
    </source>
</evidence>
<dbReference type="AlphaFoldDB" id="A0A5A9P8P8"/>
<keyword evidence="4" id="KW-0325">Glycoprotein</keyword>
<accession>A0A5A9P8P8</accession>
<dbReference type="GO" id="GO:0001916">
    <property type="term" value="P:positive regulation of T cell mediated cytotoxicity"/>
    <property type="evidence" value="ECO:0007669"/>
    <property type="project" value="TreeGrafter"/>
</dbReference>
<evidence type="ECO:0000313" key="8">
    <source>
        <dbReference type="Proteomes" id="UP000324632"/>
    </source>
</evidence>
<feature type="region of interest" description="Disordered" evidence="5">
    <location>
        <begin position="109"/>
        <end position="135"/>
    </location>
</feature>
<dbReference type="InterPro" id="IPR013783">
    <property type="entry name" value="Ig-like_fold"/>
</dbReference>
<dbReference type="GO" id="GO:0002486">
    <property type="term" value="P:antigen processing and presentation of endogenous peptide antigen via MHC class I via ER pathway, TAP-independent"/>
    <property type="evidence" value="ECO:0007669"/>
    <property type="project" value="TreeGrafter"/>
</dbReference>
<gene>
    <name evidence="7" type="ORF">E1301_Tti019223</name>
</gene>
<reference evidence="7 8" key="1">
    <citation type="journal article" date="2019" name="Mol. Ecol. Resour.">
        <title>Chromosome-level genome assembly of Triplophysa tibetana, a fish adapted to the harsh high-altitude environment of the Tibetan Plateau.</title>
        <authorList>
            <person name="Yang X."/>
            <person name="Liu H."/>
            <person name="Ma Z."/>
            <person name="Zou Y."/>
            <person name="Zou M."/>
            <person name="Mao Y."/>
            <person name="Li X."/>
            <person name="Wang H."/>
            <person name="Chen T."/>
            <person name="Wang W."/>
            <person name="Yang R."/>
        </authorList>
    </citation>
    <scope>NUCLEOTIDE SEQUENCE [LARGE SCALE GENOMIC DNA]</scope>
    <source>
        <strain evidence="7">TTIB1903HZAU</strain>
        <tissue evidence="7">Muscle</tissue>
    </source>
</reference>
<comment type="caution">
    <text evidence="7">The sequence shown here is derived from an EMBL/GenBank/DDBJ whole genome shotgun (WGS) entry which is preliminary data.</text>
</comment>
<evidence type="ECO:0000256" key="5">
    <source>
        <dbReference type="SAM" id="MobiDB-lite"/>
    </source>
</evidence>
<dbReference type="SUPFAM" id="SSF48726">
    <property type="entry name" value="Immunoglobulin"/>
    <property type="match status" value="1"/>
</dbReference>
<dbReference type="SUPFAM" id="SSF54452">
    <property type="entry name" value="MHC antigen-recognition domain"/>
    <property type="match status" value="1"/>
</dbReference>
<evidence type="ECO:0000256" key="4">
    <source>
        <dbReference type="ARBA" id="ARBA00023180"/>
    </source>
</evidence>
<dbReference type="InterPro" id="IPR011162">
    <property type="entry name" value="MHC_I/II-like_Ag-recog"/>
</dbReference>
<dbReference type="PANTHER" id="PTHR16675">
    <property type="entry name" value="MHC CLASS I-RELATED"/>
    <property type="match status" value="1"/>
</dbReference>
<organism evidence="7 8">
    <name type="scientific">Triplophysa tibetana</name>
    <dbReference type="NCBI Taxonomy" id="1572043"/>
    <lineage>
        <taxon>Eukaryota</taxon>
        <taxon>Metazoa</taxon>
        <taxon>Chordata</taxon>
        <taxon>Craniata</taxon>
        <taxon>Vertebrata</taxon>
        <taxon>Euteleostomi</taxon>
        <taxon>Actinopterygii</taxon>
        <taxon>Neopterygii</taxon>
        <taxon>Teleostei</taxon>
        <taxon>Ostariophysi</taxon>
        <taxon>Cypriniformes</taxon>
        <taxon>Nemacheilidae</taxon>
        <taxon>Triplophysa</taxon>
    </lineage>
</organism>
<keyword evidence="8" id="KW-1185">Reference proteome</keyword>
<dbReference type="EMBL" id="SOYY01000008">
    <property type="protein sequence ID" value="KAA0718348.1"/>
    <property type="molecule type" value="Genomic_DNA"/>
</dbReference>